<reference evidence="2" key="1">
    <citation type="journal article" date="2014" name="Int. J. Syst. Evol. Microbiol.">
        <title>Complete genome sequence of Corynebacterium casei LMG S-19264T (=DSM 44701T), isolated from a smear-ripened cheese.</title>
        <authorList>
            <consortium name="US DOE Joint Genome Institute (JGI-PGF)"/>
            <person name="Walter F."/>
            <person name="Albersmeier A."/>
            <person name="Kalinowski J."/>
            <person name="Ruckert C."/>
        </authorList>
    </citation>
    <scope>NUCLEOTIDE SEQUENCE</scope>
    <source>
        <strain evidence="2">JCM 4646</strain>
    </source>
</reference>
<dbReference type="Pfam" id="PF09660">
    <property type="entry name" value="DUF2397"/>
    <property type="match status" value="1"/>
</dbReference>
<organism evidence="2 3">
    <name type="scientific">Kitasatospora indigofera</name>
    <dbReference type="NCBI Taxonomy" id="67307"/>
    <lineage>
        <taxon>Bacteria</taxon>
        <taxon>Bacillati</taxon>
        <taxon>Actinomycetota</taxon>
        <taxon>Actinomycetes</taxon>
        <taxon>Kitasatosporales</taxon>
        <taxon>Streptomycetaceae</taxon>
        <taxon>Kitasatospora</taxon>
    </lineage>
</organism>
<feature type="region of interest" description="Disordered" evidence="1">
    <location>
        <begin position="559"/>
        <end position="661"/>
    </location>
</feature>
<feature type="compositionally biased region" description="Low complexity" evidence="1">
    <location>
        <begin position="50"/>
        <end position="66"/>
    </location>
</feature>
<dbReference type="AlphaFoldDB" id="A0A919FEL0"/>
<protein>
    <recommendedName>
        <fullName evidence="4">TIGR02678 family protein</fullName>
    </recommendedName>
</protein>
<feature type="compositionally biased region" description="Basic and acidic residues" evidence="1">
    <location>
        <begin position="652"/>
        <end position="661"/>
    </location>
</feature>
<evidence type="ECO:0008006" key="4">
    <source>
        <dbReference type="Google" id="ProtNLM"/>
    </source>
</evidence>
<dbReference type="RefSeq" id="WP_190209765.1">
    <property type="nucleotide sequence ID" value="NZ_BNBO01000004.1"/>
</dbReference>
<comment type="caution">
    <text evidence="2">The sequence shown here is derived from an EMBL/GenBank/DDBJ whole genome shotgun (WGS) entry which is preliminary data.</text>
</comment>
<evidence type="ECO:0000313" key="2">
    <source>
        <dbReference type="EMBL" id="GHH63350.1"/>
    </source>
</evidence>
<dbReference type="InterPro" id="IPR013494">
    <property type="entry name" value="CHP02678"/>
</dbReference>
<gene>
    <name evidence="2" type="ORF">GCM10018781_12660</name>
</gene>
<evidence type="ECO:0000256" key="1">
    <source>
        <dbReference type="SAM" id="MobiDB-lite"/>
    </source>
</evidence>
<dbReference type="Proteomes" id="UP000617734">
    <property type="component" value="Unassembled WGS sequence"/>
</dbReference>
<keyword evidence="3" id="KW-1185">Reference proteome</keyword>
<feature type="compositionally biased region" description="Acidic residues" evidence="1">
    <location>
        <begin position="577"/>
        <end position="586"/>
    </location>
</feature>
<dbReference type="GeneID" id="95351765"/>
<accession>A0A919FEL0</accession>
<dbReference type="EMBL" id="BNBO01000004">
    <property type="protein sequence ID" value="GHH63350.1"/>
    <property type="molecule type" value="Genomic_DNA"/>
</dbReference>
<feature type="region of interest" description="Disordered" evidence="1">
    <location>
        <begin position="152"/>
        <end position="195"/>
    </location>
</feature>
<proteinExistence type="predicted"/>
<reference evidence="2" key="2">
    <citation type="submission" date="2020-09" db="EMBL/GenBank/DDBJ databases">
        <authorList>
            <person name="Sun Q."/>
            <person name="Ohkuma M."/>
        </authorList>
    </citation>
    <scope>NUCLEOTIDE SEQUENCE</scope>
    <source>
        <strain evidence="2">JCM 4646</strain>
    </source>
</reference>
<feature type="compositionally biased region" description="Low complexity" evidence="1">
    <location>
        <begin position="625"/>
        <end position="640"/>
    </location>
</feature>
<dbReference type="InterPro" id="IPR013493">
    <property type="entry name" value="CHP02677"/>
</dbReference>
<feature type="compositionally biased region" description="Low complexity" evidence="1">
    <location>
        <begin position="152"/>
        <end position="167"/>
    </location>
</feature>
<feature type="region of interest" description="Disordered" evidence="1">
    <location>
        <begin position="1"/>
        <end position="66"/>
    </location>
</feature>
<evidence type="ECO:0000313" key="3">
    <source>
        <dbReference type="Proteomes" id="UP000617734"/>
    </source>
</evidence>
<dbReference type="Pfam" id="PF09661">
    <property type="entry name" value="DUF2398"/>
    <property type="match status" value="1"/>
</dbReference>
<sequence>MDQQEHGAGTARVPGGRSDGRTGGAGRGTTDACVAVRDSRPDDVPGGLPGERPAAGRAAGSAGLEGTPDPGLLRLAGWFAEASDEGAHDLFTAAFGLYGARHFGARQGAAGPQAPAPDEPGATDAVSWWHGPSAHAPAARLVREARPLPGLRRARRTAGAAPDATAPAGGGRRGKHRKPEPAPAPAGPQERSAAAERRIAARLLLAHPLITAAGPHGEGFPLIRRHRDWLTERFDTLLGYRLVVGPWHARLGKAGLGPGGARRLEHPGSGTPFTPGEYAQLAVALSVLVDAPERLPLGKLVAAVRAASPLPAAGRGPGPEADLAGALRVLTDWQVLSATGSGLDTLDPTAELTVDQELARALPAGPPALAADAGDLVRRAAEADPGTAVRRRLAETPVVLLDDLNEAERDWLVGQWHTVAGTFAGFLGLEAELRTEGVALLDPADELTDLALPGTGTLARAALLLVERLVEELRPLPGEPTAPAVPIPDALIDGALGDIADEYGLRAGWRRDYLADRTALRRDALDLLARMGLIAPTPRGTYPPGWLLRAPAARYAPEAQLLPAPGTGRHSRRDGTDDADDEDLAEYGEPGSYEEPAGYGGPAGPEAPAGHEAPYEESAPYGRVAELAAPGRAEPPARAGQVEAVVPPARGPAERPQELRA</sequence>
<name>A0A919FEL0_9ACTN</name>